<evidence type="ECO:0000313" key="3">
    <source>
        <dbReference type="Proteomes" id="UP000078550"/>
    </source>
</evidence>
<reference evidence="1" key="2">
    <citation type="submission" date="2016-05" db="EMBL/GenBank/DDBJ databases">
        <authorList>
            <person name="Lavstsen T."/>
            <person name="Jespersen J.S."/>
        </authorList>
    </citation>
    <scope>NUCLEOTIDE SEQUENCE [LARGE SCALE GENOMIC DNA]</scope>
</reference>
<proteinExistence type="predicted"/>
<evidence type="ECO:0000313" key="2">
    <source>
        <dbReference type="EMBL" id="SBT33394.1"/>
    </source>
</evidence>
<dbReference type="Proteomes" id="UP000078555">
    <property type="component" value="Unassembled WGS sequence"/>
</dbReference>
<dbReference type="Proteomes" id="UP000078550">
    <property type="component" value="Unassembled WGS sequence"/>
</dbReference>
<organism evidence="1 4">
    <name type="scientific">Plasmodium ovale wallikeri</name>
    <dbReference type="NCBI Taxonomy" id="864142"/>
    <lineage>
        <taxon>Eukaryota</taxon>
        <taxon>Sar</taxon>
        <taxon>Alveolata</taxon>
        <taxon>Apicomplexa</taxon>
        <taxon>Aconoidasida</taxon>
        <taxon>Haemosporida</taxon>
        <taxon>Plasmodiidae</taxon>
        <taxon>Plasmodium</taxon>
        <taxon>Plasmodium (Plasmodium)</taxon>
    </lineage>
</organism>
<name>A0A1A8YN08_PLAOA</name>
<reference evidence="3 4" key="1">
    <citation type="submission" date="2016-05" db="EMBL/GenBank/DDBJ databases">
        <authorList>
            <person name="Naeem Raeece"/>
        </authorList>
    </citation>
    <scope>NUCLEOTIDE SEQUENCE [LARGE SCALE GENOMIC DNA]</scope>
</reference>
<protein>
    <submittedName>
        <fullName evidence="1">Uncharacterized protein</fullName>
    </submittedName>
</protein>
<keyword evidence="4" id="KW-1185">Reference proteome</keyword>
<evidence type="ECO:0000313" key="1">
    <source>
        <dbReference type="EMBL" id="SBT32960.1"/>
    </source>
</evidence>
<dbReference type="AlphaFoldDB" id="A0A1A8YN08"/>
<dbReference type="EMBL" id="FLRE01000061">
    <property type="protein sequence ID" value="SBT33394.1"/>
    <property type="molecule type" value="Genomic_DNA"/>
</dbReference>
<dbReference type="EMBL" id="FLRD01000050">
    <property type="protein sequence ID" value="SBT32960.1"/>
    <property type="molecule type" value="Genomic_DNA"/>
</dbReference>
<sequence>MTFPSPAISSSGLFCPWDRRHLKTWELNKKSSINCNLISLPFLLPLWFEGGGTKLSPLRAAKLSKAQSSAVQQSAAKYRAMEFN</sequence>
<accession>A0A1A8YN08</accession>
<evidence type="ECO:0000313" key="4">
    <source>
        <dbReference type="Proteomes" id="UP000078555"/>
    </source>
</evidence>
<gene>
    <name evidence="1" type="ORF">POVWA1_014710</name>
    <name evidence="2" type="ORF">POVWA2_014530</name>
</gene>